<proteinExistence type="predicted"/>
<dbReference type="GO" id="GO:0005886">
    <property type="term" value="C:plasma membrane"/>
    <property type="evidence" value="ECO:0007669"/>
    <property type="project" value="UniProtKB-SubCell"/>
</dbReference>
<feature type="transmembrane region" description="Helical" evidence="6">
    <location>
        <begin position="397"/>
        <end position="418"/>
    </location>
</feature>
<dbReference type="InterPro" id="IPR002797">
    <property type="entry name" value="Polysacc_synth"/>
</dbReference>
<sequence length="423" mass="46823">MIKDSTATQATASETQASAKLPRARLFQISFGVGGVMLARLLGIFTQIILARRLGAEQYGLFNSLYALLNPLIILANLGLDNWLLRQSSDRVLLNKSVSRVFALRGFVLAGLLLAAAPFVSMRNPAFTPHLIALACAGIIGDLLVGTADTALRASIQVLKASSLQIVVALSLFVPIWLTPQLPFSTVVLYRCIAVALGFGLSAYYLHGILRWVWQPRQWINTIREARFYFVSEVMAYLTLRVDLFLVALLLPTIDSGIYAPPLAIINNTFLVPSITAQILLPMIVKHSPKSPLYRRVIRLAIGLSILYGLAWFALLTWYSDWIINLMYGAQYADAIPLLQIMAIIPLLKSLNFCWATFMVSNDQQPLRVKLQTIGATISILGNFVVIPLYGLQGVAIINMITEIALFISYGYGAWLTYQKVMR</sequence>
<feature type="transmembrane region" description="Helical" evidence="6">
    <location>
        <begin position="158"/>
        <end position="178"/>
    </location>
</feature>
<keyword evidence="4 6" id="KW-1133">Transmembrane helix</keyword>
<dbReference type="RefSeq" id="WP_054535068.1">
    <property type="nucleotide sequence ID" value="NZ_LGKP01000022.1"/>
</dbReference>
<dbReference type="STRING" id="70996.SE18_13930"/>
<protein>
    <recommendedName>
        <fullName evidence="9">Polysaccharide biosynthesis protein C-terminal domain-containing protein</fullName>
    </recommendedName>
</protein>
<feature type="transmembrane region" description="Helical" evidence="6">
    <location>
        <begin position="61"/>
        <end position="80"/>
    </location>
</feature>
<keyword evidence="3 6" id="KW-0812">Transmembrane</keyword>
<feature type="transmembrane region" description="Helical" evidence="6">
    <location>
        <begin position="228"/>
        <end position="251"/>
    </location>
</feature>
<evidence type="ECO:0000256" key="1">
    <source>
        <dbReference type="ARBA" id="ARBA00004651"/>
    </source>
</evidence>
<evidence type="ECO:0000256" key="2">
    <source>
        <dbReference type="ARBA" id="ARBA00022475"/>
    </source>
</evidence>
<keyword evidence="8" id="KW-1185">Reference proteome</keyword>
<feature type="transmembrane region" description="Helical" evidence="6">
    <location>
        <begin position="297"/>
        <end position="319"/>
    </location>
</feature>
<dbReference type="EMBL" id="LGKP01000022">
    <property type="protein sequence ID" value="KPL85987.1"/>
    <property type="molecule type" value="Genomic_DNA"/>
</dbReference>
<dbReference type="Proteomes" id="UP000050277">
    <property type="component" value="Unassembled WGS sequence"/>
</dbReference>
<dbReference type="Pfam" id="PF01943">
    <property type="entry name" value="Polysacc_synt"/>
    <property type="match status" value="1"/>
</dbReference>
<evidence type="ECO:0000256" key="3">
    <source>
        <dbReference type="ARBA" id="ARBA00022692"/>
    </source>
</evidence>
<evidence type="ECO:0000313" key="7">
    <source>
        <dbReference type="EMBL" id="KPL85987.1"/>
    </source>
</evidence>
<name>A0A0P6Y297_9CHLR</name>
<dbReference type="PANTHER" id="PTHR30250">
    <property type="entry name" value="PST FAMILY PREDICTED COLANIC ACID TRANSPORTER"/>
    <property type="match status" value="1"/>
</dbReference>
<evidence type="ECO:0000256" key="5">
    <source>
        <dbReference type="ARBA" id="ARBA00023136"/>
    </source>
</evidence>
<evidence type="ECO:0000256" key="4">
    <source>
        <dbReference type="ARBA" id="ARBA00022989"/>
    </source>
</evidence>
<feature type="transmembrane region" description="Helical" evidence="6">
    <location>
        <begin position="339"/>
        <end position="361"/>
    </location>
</feature>
<reference evidence="7 8" key="1">
    <citation type="submission" date="2015-07" db="EMBL/GenBank/DDBJ databases">
        <title>Whole genome sequence of Herpetosiphon geysericola DSM 7119.</title>
        <authorList>
            <person name="Hemp J."/>
            <person name="Ward L.M."/>
            <person name="Pace L.A."/>
            <person name="Fischer W.W."/>
        </authorList>
    </citation>
    <scope>NUCLEOTIDE SEQUENCE [LARGE SCALE GENOMIC DNA]</scope>
    <source>
        <strain evidence="7 8">DSM 7119</strain>
    </source>
</reference>
<keyword evidence="5 6" id="KW-0472">Membrane</keyword>
<feature type="transmembrane region" description="Helical" evidence="6">
    <location>
        <begin position="26"/>
        <end position="49"/>
    </location>
</feature>
<comment type="subcellular location">
    <subcellularLocation>
        <location evidence="1">Cell membrane</location>
        <topology evidence="1">Multi-pass membrane protein</topology>
    </subcellularLocation>
</comment>
<feature type="transmembrane region" description="Helical" evidence="6">
    <location>
        <begin position="184"/>
        <end position="207"/>
    </location>
</feature>
<organism evidence="7 8">
    <name type="scientific">Herpetosiphon geysericola</name>
    <dbReference type="NCBI Taxonomy" id="70996"/>
    <lineage>
        <taxon>Bacteria</taxon>
        <taxon>Bacillati</taxon>
        <taxon>Chloroflexota</taxon>
        <taxon>Chloroflexia</taxon>
        <taxon>Herpetosiphonales</taxon>
        <taxon>Herpetosiphonaceae</taxon>
        <taxon>Herpetosiphon</taxon>
    </lineage>
</organism>
<comment type="caution">
    <text evidence="7">The sequence shown here is derived from an EMBL/GenBank/DDBJ whole genome shotgun (WGS) entry which is preliminary data.</text>
</comment>
<accession>A0A0P6Y297</accession>
<gene>
    <name evidence="7" type="ORF">SE18_13930</name>
</gene>
<evidence type="ECO:0000313" key="8">
    <source>
        <dbReference type="Proteomes" id="UP000050277"/>
    </source>
</evidence>
<dbReference type="InterPro" id="IPR050833">
    <property type="entry name" value="Poly_Biosynth_Transport"/>
</dbReference>
<feature type="transmembrane region" description="Helical" evidence="6">
    <location>
        <begin position="373"/>
        <end position="391"/>
    </location>
</feature>
<evidence type="ECO:0000256" key="6">
    <source>
        <dbReference type="SAM" id="Phobius"/>
    </source>
</evidence>
<feature type="transmembrane region" description="Helical" evidence="6">
    <location>
        <begin position="263"/>
        <end position="285"/>
    </location>
</feature>
<keyword evidence="2" id="KW-1003">Cell membrane</keyword>
<dbReference type="PANTHER" id="PTHR30250:SF11">
    <property type="entry name" value="O-ANTIGEN TRANSPORTER-RELATED"/>
    <property type="match status" value="1"/>
</dbReference>
<dbReference type="AlphaFoldDB" id="A0A0P6Y297"/>
<feature type="transmembrane region" description="Helical" evidence="6">
    <location>
        <begin position="127"/>
        <end position="146"/>
    </location>
</feature>
<evidence type="ECO:0008006" key="9">
    <source>
        <dbReference type="Google" id="ProtNLM"/>
    </source>
</evidence>
<feature type="transmembrane region" description="Helical" evidence="6">
    <location>
        <begin position="101"/>
        <end position="121"/>
    </location>
</feature>
<dbReference type="OrthoDB" id="5240734at2"/>